<evidence type="ECO:0000256" key="5">
    <source>
        <dbReference type="ARBA" id="ARBA00022771"/>
    </source>
</evidence>
<comment type="caution">
    <text evidence="17">The sequence shown here is derived from an EMBL/GenBank/DDBJ whole genome shotgun (WGS) entry which is preliminary data.</text>
</comment>
<evidence type="ECO:0000256" key="8">
    <source>
        <dbReference type="ARBA" id="ARBA00023163"/>
    </source>
</evidence>
<evidence type="ECO:0000256" key="9">
    <source>
        <dbReference type="ARBA" id="ARBA00023204"/>
    </source>
</evidence>
<dbReference type="InterPro" id="IPR004595">
    <property type="entry name" value="TFIIH_C1-like_dom"/>
</dbReference>
<evidence type="ECO:0000256" key="7">
    <source>
        <dbReference type="ARBA" id="ARBA00023015"/>
    </source>
</evidence>
<evidence type="ECO:0000256" key="3">
    <source>
        <dbReference type="ARBA" id="ARBA00022723"/>
    </source>
</evidence>
<dbReference type="GO" id="GO:0008270">
    <property type="term" value="F:zinc ion binding"/>
    <property type="evidence" value="ECO:0007669"/>
    <property type="project" value="UniProtKB-UniRule"/>
</dbReference>
<dbReference type="InterPro" id="IPR007198">
    <property type="entry name" value="Ssl1-like"/>
</dbReference>
<evidence type="ECO:0000256" key="11">
    <source>
        <dbReference type="PIRNR" id="PIRNR015919"/>
    </source>
</evidence>
<dbReference type="Gene3D" id="3.30.40.10">
    <property type="entry name" value="Zinc/RING finger domain, C3HC4 (zinc finger)"/>
    <property type="match status" value="1"/>
</dbReference>
<dbReference type="GO" id="GO:0006351">
    <property type="term" value="P:DNA-templated transcription"/>
    <property type="evidence" value="ECO:0007669"/>
    <property type="project" value="InterPro"/>
</dbReference>
<dbReference type="OrthoDB" id="284275at2759"/>
<evidence type="ECO:0000256" key="2">
    <source>
        <dbReference type="ARBA" id="ARBA00006092"/>
    </source>
</evidence>
<dbReference type="Gene3D" id="3.40.50.410">
    <property type="entry name" value="von Willebrand factor, type A domain"/>
    <property type="match status" value="1"/>
</dbReference>
<protein>
    <recommendedName>
        <fullName evidence="11">General transcription factor IIH subunit</fullName>
    </recommendedName>
</protein>
<dbReference type="SUPFAM" id="SSF57889">
    <property type="entry name" value="Cysteine-rich domain"/>
    <property type="match status" value="1"/>
</dbReference>
<feature type="region of interest" description="Disordered" evidence="14">
    <location>
        <begin position="409"/>
        <end position="430"/>
    </location>
</feature>
<dbReference type="PROSITE" id="PS50234">
    <property type="entry name" value="VWFA"/>
    <property type="match status" value="1"/>
</dbReference>
<dbReference type="Pfam" id="PF04056">
    <property type="entry name" value="Ssl1"/>
    <property type="match status" value="1"/>
</dbReference>
<keyword evidence="9" id="KW-0234">DNA repair</keyword>
<evidence type="ECO:0000259" key="15">
    <source>
        <dbReference type="PROSITE" id="PS50157"/>
    </source>
</evidence>
<dbReference type="SMART" id="SM00327">
    <property type="entry name" value="VWA"/>
    <property type="match status" value="1"/>
</dbReference>
<evidence type="ECO:0000256" key="12">
    <source>
        <dbReference type="PIRSR" id="PIRSR015919-1"/>
    </source>
</evidence>
<dbReference type="CDD" id="cd01453">
    <property type="entry name" value="vWA_transcription_factor_IIH_type"/>
    <property type="match status" value="1"/>
</dbReference>
<keyword evidence="10 11" id="KW-0539">Nucleus</keyword>
<feature type="region of interest" description="Disordered" evidence="14">
    <location>
        <begin position="51"/>
        <end position="78"/>
    </location>
</feature>
<dbReference type="SMART" id="SM01047">
    <property type="entry name" value="C1_4"/>
    <property type="match status" value="1"/>
</dbReference>
<feature type="domain" description="VWFA" evidence="16">
    <location>
        <begin position="86"/>
        <end position="269"/>
    </location>
</feature>
<dbReference type="AlphaFoldDB" id="A0A8J4Q4B1"/>
<accession>A0A8J4Q4B1</accession>
<comment type="subcellular location">
    <subcellularLocation>
        <location evidence="1 11">Nucleus</location>
    </subcellularLocation>
</comment>
<dbReference type="InterPro" id="IPR013083">
    <property type="entry name" value="Znf_RING/FYVE/PHD"/>
</dbReference>
<evidence type="ECO:0000256" key="1">
    <source>
        <dbReference type="ARBA" id="ARBA00004123"/>
    </source>
</evidence>
<sequence>MNRKQNKSQNQSLYDDEDGPVHVLQTNDGDGTNKYKWENRFERPWDMIEEDEDGGLRPSIDEERNNRNRRLRKGENKRVRRGMQRHLCLVLDLSKTLANQDLKPSRYFVMLQSCELFIKEYFDQNPISQISLIITKNSKAEKITELSGNPSRHIQAMKDAIAMEGEPSIQNALDVAISNLSFVPKYGSREILFLFSSLTSCDPRDLAATIKTLKAENIRVSFIHLAAELYICKYISEQTNGTSKVILNEEHLQESLLENCQPPPTIGKVEASLVEMGFPQKQTLPFPSPCICHEKMRFSGYSCPKCSSKSCELPTECQICNLSLVSSPHLARSYHHLFPIPMFQEINWRTLSGDFSCYGCLIPPTSSSLYFQCPRCTQSFCLDCDLVIHESLHNCPGCENNLDNPPAVVDNSAGDTTTTTNTTNPIEINT</sequence>
<dbReference type="PIRSF" id="PIRSF015919">
    <property type="entry name" value="TFIIH_SSL1"/>
    <property type="match status" value="1"/>
</dbReference>
<feature type="region of interest" description="Disordered" evidence="14">
    <location>
        <begin position="1"/>
        <end position="36"/>
    </location>
</feature>
<dbReference type="InterPro" id="IPR002035">
    <property type="entry name" value="VWF_A"/>
</dbReference>
<dbReference type="PANTHER" id="PTHR12695:SF2">
    <property type="entry name" value="GENERAL TRANSCRIPTION FACTOR IIH SUBUNIT 2-RELATED"/>
    <property type="match status" value="1"/>
</dbReference>
<evidence type="ECO:0000256" key="6">
    <source>
        <dbReference type="ARBA" id="ARBA00022833"/>
    </source>
</evidence>
<dbReference type="GO" id="GO:0005675">
    <property type="term" value="C:transcription factor TFIIH holo complex"/>
    <property type="evidence" value="ECO:0007669"/>
    <property type="project" value="UniProtKB-UniRule"/>
</dbReference>
<dbReference type="SUPFAM" id="SSF53300">
    <property type="entry name" value="vWA-like"/>
    <property type="match status" value="1"/>
</dbReference>
<keyword evidence="7 11" id="KW-0805">Transcription regulation</keyword>
<dbReference type="Pfam" id="PF07975">
    <property type="entry name" value="C1_4"/>
    <property type="match status" value="1"/>
</dbReference>
<comment type="similarity">
    <text evidence="2 11">Belongs to the GTF2H2 family.</text>
</comment>
<feature type="zinc finger region" description="C4-type" evidence="12">
    <location>
        <begin position="303"/>
        <end position="320"/>
    </location>
</feature>
<name>A0A8J4Q4B1_9MYCE</name>
<keyword evidence="4" id="KW-0227">DNA damage</keyword>
<dbReference type="InterPro" id="IPR012170">
    <property type="entry name" value="TFIIH_SSL1/p44"/>
</dbReference>
<dbReference type="InterPro" id="IPR013087">
    <property type="entry name" value="Znf_C2H2_type"/>
</dbReference>
<keyword evidence="8 11" id="KW-0804">Transcription</keyword>
<dbReference type="PROSITE" id="PS50157">
    <property type="entry name" value="ZINC_FINGER_C2H2_2"/>
    <property type="match status" value="1"/>
</dbReference>
<keyword evidence="5 13" id="KW-0863">Zinc-finger</keyword>
<dbReference type="Proteomes" id="UP000695562">
    <property type="component" value="Unassembled WGS sequence"/>
</dbReference>
<evidence type="ECO:0000313" key="18">
    <source>
        <dbReference type="Proteomes" id="UP000695562"/>
    </source>
</evidence>
<evidence type="ECO:0000313" key="17">
    <source>
        <dbReference type="EMBL" id="KAF2078012.1"/>
    </source>
</evidence>
<dbReference type="NCBIfam" id="TIGR00622">
    <property type="entry name" value="ssl1"/>
    <property type="match status" value="1"/>
</dbReference>
<evidence type="ECO:0000256" key="14">
    <source>
        <dbReference type="SAM" id="MobiDB-lite"/>
    </source>
</evidence>
<dbReference type="InterPro" id="IPR046349">
    <property type="entry name" value="C1-like_sf"/>
</dbReference>
<keyword evidence="3 11" id="KW-0479">Metal-binding</keyword>
<reference evidence="17" key="1">
    <citation type="submission" date="2020-01" db="EMBL/GenBank/DDBJ databases">
        <title>Development of genomics and gene disruption for Polysphondylium violaceum indicates a role for the polyketide synthase stlB in stalk morphogenesis.</title>
        <authorList>
            <person name="Narita B."/>
            <person name="Kawabe Y."/>
            <person name="Kin K."/>
            <person name="Saito T."/>
            <person name="Gibbs R."/>
            <person name="Kuspa A."/>
            <person name="Muzny D."/>
            <person name="Queller D."/>
            <person name="Richards S."/>
            <person name="Strassman J."/>
            <person name="Sucgang R."/>
            <person name="Worley K."/>
            <person name="Schaap P."/>
        </authorList>
    </citation>
    <scope>NUCLEOTIDE SEQUENCE</scope>
    <source>
        <strain evidence="17">QSvi11</strain>
    </source>
</reference>
<keyword evidence="18" id="KW-1185">Reference proteome</keyword>
<dbReference type="GO" id="GO:0006289">
    <property type="term" value="P:nucleotide-excision repair"/>
    <property type="evidence" value="ECO:0007669"/>
    <property type="project" value="UniProtKB-UniRule"/>
</dbReference>
<dbReference type="InterPro" id="IPR036465">
    <property type="entry name" value="vWFA_dom_sf"/>
</dbReference>
<evidence type="ECO:0000256" key="10">
    <source>
        <dbReference type="ARBA" id="ARBA00023242"/>
    </source>
</evidence>
<evidence type="ECO:0000256" key="4">
    <source>
        <dbReference type="ARBA" id="ARBA00022763"/>
    </source>
</evidence>
<feature type="domain" description="C2H2-type" evidence="15">
    <location>
        <begin position="371"/>
        <end position="393"/>
    </location>
</feature>
<dbReference type="PROSITE" id="PS00028">
    <property type="entry name" value="ZINC_FINGER_C2H2_1"/>
    <property type="match status" value="1"/>
</dbReference>
<proteinExistence type="inferred from homology"/>
<dbReference type="EMBL" id="AJWJ01000013">
    <property type="protein sequence ID" value="KAF2078012.1"/>
    <property type="molecule type" value="Genomic_DNA"/>
</dbReference>
<dbReference type="FunFam" id="3.40.50.410:FF:000015">
    <property type="entry name" value="General transcription factor IIH subunit 2"/>
    <property type="match status" value="1"/>
</dbReference>
<keyword evidence="6 11" id="KW-0862">Zinc</keyword>
<evidence type="ECO:0000259" key="16">
    <source>
        <dbReference type="PROSITE" id="PS50234"/>
    </source>
</evidence>
<organism evidence="17 18">
    <name type="scientific">Polysphondylium violaceum</name>
    <dbReference type="NCBI Taxonomy" id="133409"/>
    <lineage>
        <taxon>Eukaryota</taxon>
        <taxon>Amoebozoa</taxon>
        <taxon>Evosea</taxon>
        <taxon>Eumycetozoa</taxon>
        <taxon>Dictyostelia</taxon>
        <taxon>Dictyosteliales</taxon>
        <taxon>Dictyosteliaceae</taxon>
        <taxon>Polysphondylium</taxon>
    </lineage>
</organism>
<dbReference type="GO" id="GO:0006357">
    <property type="term" value="P:regulation of transcription by RNA polymerase II"/>
    <property type="evidence" value="ECO:0007669"/>
    <property type="project" value="TreeGrafter"/>
</dbReference>
<dbReference type="PANTHER" id="PTHR12695">
    <property type="entry name" value="GENERAL TRANSCRIPTION FACTOR IIH SUBUNIT 2"/>
    <property type="match status" value="1"/>
</dbReference>
<dbReference type="GO" id="GO:0000439">
    <property type="term" value="C:transcription factor TFIIH core complex"/>
    <property type="evidence" value="ECO:0007669"/>
    <property type="project" value="InterPro"/>
</dbReference>
<evidence type="ECO:0000256" key="13">
    <source>
        <dbReference type="PROSITE-ProRule" id="PRU00042"/>
    </source>
</evidence>
<gene>
    <name evidence="17" type="ORF">CYY_000650</name>
</gene>